<reference evidence="2" key="1">
    <citation type="submission" date="2017-05" db="EMBL/GenBank/DDBJ databases">
        <title>Streptomyces olivochromogenes NBRC 3561 whole genome shotgun sequence.</title>
        <authorList>
            <person name="Dohra H."/>
            <person name="Kodani S."/>
        </authorList>
    </citation>
    <scope>NUCLEOTIDE SEQUENCE [LARGE SCALE GENOMIC DNA]</scope>
    <source>
        <strain evidence="2">NBRC 3561</strain>
    </source>
</reference>
<proteinExistence type="predicted"/>
<dbReference type="Proteomes" id="UP000217446">
    <property type="component" value="Unassembled WGS sequence"/>
</dbReference>
<organism evidence="1 2">
    <name type="scientific">Streptomyces olivochromogenes</name>
    <dbReference type="NCBI Taxonomy" id="1963"/>
    <lineage>
        <taxon>Bacteria</taxon>
        <taxon>Bacillati</taxon>
        <taxon>Actinomycetota</taxon>
        <taxon>Actinomycetes</taxon>
        <taxon>Kitasatosporales</taxon>
        <taxon>Streptomycetaceae</taxon>
        <taxon>Streptomyces</taxon>
    </lineage>
</organism>
<comment type="caution">
    <text evidence="1">The sequence shown here is derived from an EMBL/GenBank/DDBJ whole genome shotgun (WGS) entry which is preliminary data.</text>
</comment>
<keyword evidence="2" id="KW-1185">Reference proteome</keyword>
<dbReference type="EMBL" id="BDQI01000054">
    <property type="protein sequence ID" value="GAX58483.1"/>
    <property type="molecule type" value="Genomic_DNA"/>
</dbReference>
<gene>
    <name evidence="1" type="ORF">SO3561_10056</name>
</gene>
<name>A0A250VW83_STROL</name>
<evidence type="ECO:0000313" key="1">
    <source>
        <dbReference type="EMBL" id="GAX58483.1"/>
    </source>
</evidence>
<accession>A0A250VW83</accession>
<dbReference type="AlphaFoldDB" id="A0A250VW83"/>
<sequence length="41" mass="4670">MFRRFFLEGLRLPSSQAFSVRSVTVRPASRAAARACSERVR</sequence>
<protein>
    <submittedName>
        <fullName evidence="1">Uncharacterized protein</fullName>
    </submittedName>
</protein>
<evidence type="ECO:0000313" key="2">
    <source>
        <dbReference type="Proteomes" id="UP000217446"/>
    </source>
</evidence>